<name>A0AAV4RYM4_CAEEX</name>
<accession>A0AAV4RYM4</accession>
<reference evidence="2 3" key="1">
    <citation type="submission" date="2021-06" db="EMBL/GenBank/DDBJ databases">
        <title>Caerostris extrusa draft genome.</title>
        <authorList>
            <person name="Kono N."/>
            <person name="Arakawa K."/>
        </authorList>
    </citation>
    <scope>NUCLEOTIDE SEQUENCE [LARGE SCALE GENOMIC DNA]</scope>
</reference>
<dbReference type="Proteomes" id="UP001054945">
    <property type="component" value="Unassembled WGS sequence"/>
</dbReference>
<dbReference type="AlphaFoldDB" id="A0AAV4RYM4"/>
<evidence type="ECO:0000313" key="2">
    <source>
        <dbReference type="EMBL" id="GIY26850.1"/>
    </source>
</evidence>
<sequence>MMIRSDSHSYSQSAAGKESRTWNPTPRVTSKRERVIFRASAGAILNPFLSPEVLCPRLSLADRTVVQLKSYRFPSTGPATV</sequence>
<evidence type="ECO:0000256" key="1">
    <source>
        <dbReference type="SAM" id="MobiDB-lite"/>
    </source>
</evidence>
<dbReference type="EMBL" id="BPLR01008741">
    <property type="protein sequence ID" value="GIY26850.1"/>
    <property type="molecule type" value="Genomic_DNA"/>
</dbReference>
<protein>
    <submittedName>
        <fullName evidence="2">Uncharacterized protein</fullName>
    </submittedName>
</protein>
<comment type="caution">
    <text evidence="2">The sequence shown here is derived from an EMBL/GenBank/DDBJ whole genome shotgun (WGS) entry which is preliminary data.</text>
</comment>
<organism evidence="2 3">
    <name type="scientific">Caerostris extrusa</name>
    <name type="common">Bark spider</name>
    <name type="synonym">Caerostris bankana</name>
    <dbReference type="NCBI Taxonomy" id="172846"/>
    <lineage>
        <taxon>Eukaryota</taxon>
        <taxon>Metazoa</taxon>
        <taxon>Ecdysozoa</taxon>
        <taxon>Arthropoda</taxon>
        <taxon>Chelicerata</taxon>
        <taxon>Arachnida</taxon>
        <taxon>Araneae</taxon>
        <taxon>Araneomorphae</taxon>
        <taxon>Entelegynae</taxon>
        <taxon>Araneoidea</taxon>
        <taxon>Araneidae</taxon>
        <taxon>Caerostris</taxon>
    </lineage>
</organism>
<proteinExistence type="predicted"/>
<evidence type="ECO:0000313" key="3">
    <source>
        <dbReference type="Proteomes" id="UP001054945"/>
    </source>
</evidence>
<keyword evidence="3" id="KW-1185">Reference proteome</keyword>
<feature type="region of interest" description="Disordered" evidence="1">
    <location>
        <begin position="1"/>
        <end position="29"/>
    </location>
</feature>
<gene>
    <name evidence="2" type="ORF">CEXT_347921</name>
</gene>